<dbReference type="Pfam" id="PF10067">
    <property type="entry name" value="DUF2306"/>
    <property type="match status" value="1"/>
</dbReference>
<keyword evidence="1" id="KW-0812">Transmembrane</keyword>
<evidence type="ECO:0000313" key="3">
    <source>
        <dbReference type="Proteomes" id="UP000515838"/>
    </source>
</evidence>
<protein>
    <submittedName>
        <fullName evidence="2">DUF2306 domain-containing protein</fullName>
    </submittedName>
</protein>
<feature type="transmembrane region" description="Helical" evidence="1">
    <location>
        <begin position="106"/>
        <end position="125"/>
    </location>
</feature>
<sequence length="267" mass="28945">MPAPASLPFPSRLLSRGATAWFIAATLGQWAFVAFIVLFFGGPVLDGDLAPLNAKPHVTGYVPGDVVGNLQFVGHALLAGLVTFAGAWQLVPALRRRWPTLHRWNGRVFLSVALVVTLTGFYLVWVRGSQLGPGSNLSISLNGLLIVVFALLAWRSARARDFAAHRRHALRAYLLVNGVWFLRIGIMLTGLVLAPLGITIDYTGAPFILVSFGSWMVPMAVLALYFHAERSHRAGIKIAMGALLWLLALLTLAGSAAAIAFMWWPVL</sequence>
<name>A0A7G9T8Z3_PSEMX</name>
<dbReference type="RefSeq" id="WP_187572345.1">
    <property type="nucleotide sequence ID" value="NZ_CP060731.1"/>
</dbReference>
<feature type="transmembrane region" description="Helical" evidence="1">
    <location>
        <begin position="137"/>
        <end position="154"/>
    </location>
</feature>
<reference evidence="2 3" key="1">
    <citation type="submission" date="2020-08" db="EMBL/GenBank/DDBJ databases">
        <title>Streptomycin Non-resistant strain, P. mexicana.</title>
        <authorList>
            <person name="Ganesh-Kumar S."/>
            <person name="Zhe T."/>
            <person name="Yu Z."/>
            <person name="Min Y."/>
        </authorList>
    </citation>
    <scope>NUCLEOTIDE SEQUENCE [LARGE SCALE GENOMIC DNA]</scope>
    <source>
        <strain evidence="2 3">GTZY2</strain>
    </source>
</reference>
<evidence type="ECO:0000256" key="1">
    <source>
        <dbReference type="SAM" id="Phobius"/>
    </source>
</evidence>
<feature type="transmembrane region" description="Helical" evidence="1">
    <location>
        <begin position="238"/>
        <end position="264"/>
    </location>
</feature>
<evidence type="ECO:0000313" key="2">
    <source>
        <dbReference type="EMBL" id="QNN76568.1"/>
    </source>
</evidence>
<keyword evidence="1" id="KW-1133">Transmembrane helix</keyword>
<organism evidence="2 3">
    <name type="scientific">Pseudoxanthomonas mexicana</name>
    <dbReference type="NCBI Taxonomy" id="128785"/>
    <lineage>
        <taxon>Bacteria</taxon>
        <taxon>Pseudomonadati</taxon>
        <taxon>Pseudomonadota</taxon>
        <taxon>Gammaproteobacteria</taxon>
        <taxon>Lysobacterales</taxon>
        <taxon>Lysobacteraceae</taxon>
        <taxon>Pseudoxanthomonas</taxon>
    </lineage>
</organism>
<proteinExistence type="predicted"/>
<dbReference type="InterPro" id="IPR018750">
    <property type="entry name" value="DUF2306_membrane"/>
</dbReference>
<feature type="transmembrane region" description="Helical" evidence="1">
    <location>
        <begin position="174"/>
        <end position="198"/>
    </location>
</feature>
<gene>
    <name evidence="2" type="ORF">IAE60_11480</name>
</gene>
<dbReference type="AlphaFoldDB" id="A0A7G9T8Z3"/>
<feature type="transmembrane region" description="Helical" evidence="1">
    <location>
        <begin position="72"/>
        <end position="94"/>
    </location>
</feature>
<feature type="transmembrane region" description="Helical" evidence="1">
    <location>
        <begin position="204"/>
        <end position="226"/>
    </location>
</feature>
<dbReference type="Proteomes" id="UP000515838">
    <property type="component" value="Chromosome"/>
</dbReference>
<feature type="transmembrane region" description="Helical" evidence="1">
    <location>
        <begin position="20"/>
        <end position="41"/>
    </location>
</feature>
<keyword evidence="1" id="KW-0472">Membrane</keyword>
<dbReference type="GeneID" id="81471597"/>
<dbReference type="EMBL" id="CP060731">
    <property type="protein sequence ID" value="QNN76568.1"/>
    <property type="molecule type" value="Genomic_DNA"/>
</dbReference>
<accession>A0A7G9T8Z3</accession>